<evidence type="ECO:0000313" key="2">
    <source>
        <dbReference type="EMBL" id="KFD48444.1"/>
    </source>
</evidence>
<feature type="compositionally biased region" description="Basic and acidic residues" evidence="1">
    <location>
        <begin position="72"/>
        <end position="81"/>
    </location>
</feature>
<dbReference type="Proteomes" id="UP000030758">
    <property type="component" value="Unassembled WGS sequence"/>
</dbReference>
<keyword evidence="4" id="KW-1185">Reference proteome</keyword>
<evidence type="ECO:0000313" key="4">
    <source>
        <dbReference type="Proteomes" id="UP000030764"/>
    </source>
</evidence>
<dbReference type="EMBL" id="KL367602">
    <property type="protein sequence ID" value="KFD62105.1"/>
    <property type="molecule type" value="Genomic_DNA"/>
</dbReference>
<dbReference type="Proteomes" id="UP000030764">
    <property type="component" value="Unassembled WGS sequence"/>
</dbReference>
<dbReference type="AlphaFoldDB" id="A0A085MY09"/>
<dbReference type="EMBL" id="KL363293">
    <property type="protein sequence ID" value="KFD48444.1"/>
    <property type="molecule type" value="Genomic_DNA"/>
</dbReference>
<gene>
    <name evidence="2" type="ORF">M513_10662</name>
    <name evidence="3" type="ORF">M514_10662</name>
</gene>
<reference evidence="3 4" key="1">
    <citation type="journal article" date="2014" name="Nat. Genet.">
        <title>Genome and transcriptome of the porcine whipworm Trichuris suis.</title>
        <authorList>
            <person name="Jex A.R."/>
            <person name="Nejsum P."/>
            <person name="Schwarz E.M."/>
            <person name="Hu L."/>
            <person name="Young N.D."/>
            <person name="Hall R.S."/>
            <person name="Korhonen P.K."/>
            <person name="Liao S."/>
            <person name="Thamsborg S."/>
            <person name="Xia J."/>
            <person name="Xu P."/>
            <person name="Wang S."/>
            <person name="Scheerlinck J.P."/>
            <person name="Hofmann A."/>
            <person name="Sternberg P.W."/>
            <person name="Wang J."/>
            <person name="Gasser R.B."/>
        </authorList>
    </citation>
    <scope>NUCLEOTIDE SEQUENCE [LARGE SCALE GENOMIC DNA]</scope>
    <source>
        <strain evidence="3">DCEP-RM93F</strain>
        <strain evidence="2">DCEP-RM93M</strain>
    </source>
</reference>
<protein>
    <submittedName>
        <fullName evidence="3">Uncharacterized protein</fullName>
    </submittedName>
</protein>
<sequence length="81" mass="9020">MSLRWYFLNIRHEESAISFLHEKGVFHQERTCLSPVTIRWSSAMEAQTSAHSGGAGMTPATRGCAPSAPLRVDMEEAVETR</sequence>
<proteinExistence type="predicted"/>
<accession>A0A085MY09</accession>
<evidence type="ECO:0000256" key="1">
    <source>
        <dbReference type="SAM" id="MobiDB-lite"/>
    </source>
</evidence>
<name>A0A085MY09_9BILA</name>
<organism evidence="3">
    <name type="scientific">Trichuris suis</name>
    <name type="common">pig whipworm</name>
    <dbReference type="NCBI Taxonomy" id="68888"/>
    <lineage>
        <taxon>Eukaryota</taxon>
        <taxon>Metazoa</taxon>
        <taxon>Ecdysozoa</taxon>
        <taxon>Nematoda</taxon>
        <taxon>Enoplea</taxon>
        <taxon>Dorylaimia</taxon>
        <taxon>Trichinellida</taxon>
        <taxon>Trichuridae</taxon>
        <taxon>Trichuris</taxon>
    </lineage>
</organism>
<feature type="region of interest" description="Disordered" evidence="1">
    <location>
        <begin position="47"/>
        <end position="81"/>
    </location>
</feature>
<evidence type="ECO:0000313" key="3">
    <source>
        <dbReference type="EMBL" id="KFD62105.1"/>
    </source>
</evidence>